<evidence type="ECO:0000313" key="15">
    <source>
        <dbReference type="EMBL" id="KFD48030.1"/>
    </source>
</evidence>
<dbReference type="InterPro" id="IPR009346">
    <property type="entry name" value="GRIM-19"/>
</dbReference>
<dbReference type="PANTHER" id="PTHR12966:SF0">
    <property type="entry name" value="NADH DEHYDROGENASE [UBIQUINONE] 1 ALPHA SUBCOMPLEX SUBUNIT 13"/>
    <property type="match status" value="1"/>
</dbReference>
<accession>A0A085LST4</accession>
<comment type="similarity">
    <text evidence="2 14">Belongs to the complex I NDUFA13 subunit family.</text>
</comment>
<evidence type="ECO:0000256" key="12">
    <source>
        <dbReference type="ARBA" id="ARBA00045908"/>
    </source>
</evidence>
<keyword evidence="8 14" id="KW-0249">Electron transport</keyword>
<evidence type="ECO:0000256" key="1">
    <source>
        <dbReference type="ARBA" id="ARBA00004298"/>
    </source>
</evidence>
<evidence type="ECO:0000256" key="11">
    <source>
        <dbReference type="ARBA" id="ARBA00023136"/>
    </source>
</evidence>
<evidence type="ECO:0000256" key="14">
    <source>
        <dbReference type="RuleBase" id="RU368034"/>
    </source>
</evidence>
<feature type="transmembrane region" description="Helical" evidence="14">
    <location>
        <begin position="37"/>
        <end position="55"/>
    </location>
</feature>
<name>A0A085LST4_9BILA</name>
<evidence type="ECO:0000313" key="16">
    <source>
        <dbReference type="Proteomes" id="UP000030764"/>
    </source>
</evidence>
<keyword evidence="4 14" id="KW-0813">Transport</keyword>
<evidence type="ECO:0000256" key="13">
    <source>
        <dbReference type="ARBA" id="ARBA00046797"/>
    </source>
</evidence>
<evidence type="ECO:0000256" key="5">
    <source>
        <dbReference type="ARBA" id="ARBA00022660"/>
    </source>
</evidence>
<keyword evidence="9 14" id="KW-1133">Transmembrane helix</keyword>
<comment type="function">
    <text evidence="12">Accessory subunit of the mitochondrial membrane respiratory chain NADH dehydrogenase (Complex I), that is believed not to be involved in catalysis. Complex I functions in the transfer of electrons from NADH to the respiratory chain. The immediate electron acceptor for the enzyme is believed to be ubiquinone. Involved in the interferon/all-trans-retinoic acid (IFN/RA) induced cell death. This apoptotic activity is inhibited by interaction with viral IRF1. Prevents the transactivation of STAT3 target genes. May play a role in CARD15-mediated innate mucosal responses and serve to regulate intestinal epithelial cell responses to microbes.</text>
</comment>
<evidence type="ECO:0000256" key="7">
    <source>
        <dbReference type="ARBA" id="ARBA00022792"/>
    </source>
</evidence>
<keyword evidence="16" id="KW-1185">Reference proteome</keyword>
<dbReference type="Proteomes" id="UP000030764">
    <property type="component" value="Unassembled WGS sequence"/>
</dbReference>
<evidence type="ECO:0000256" key="2">
    <source>
        <dbReference type="ARBA" id="ARBA00007312"/>
    </source>
</evidence>
<comment type="subunit">
    <text evidence="13">Complex I is composed of 45 different subunits. Interacts with CARD15, but not with CARD4. Interacts with STAT3, but not with STAT1, STAT2 and STAT5A. Interacts with OLFM4.</text>
</comment>
<evidence type="ECO:0000256" key="8">
    <source>
        <dbReference type="ARBA" id="ARBA00022982"/>
    </source>
</evidence>
<dbReference type="Pfam" id="PF06212">
    <property type="entry name" value="GRIM-19"/>
    <property type="match status" value="1"/>
</dbReference>
<gene>
    <name evidence="15" type="ORF">M513_11112</name>
</gene>
<keyword evidence="10 14" id="KW-0496">Mitochondrion</keyword>
<evidence type="ECO:0000256" key="3">
    <source>
        <dbReference type="ARBA" id="ARBA00018192"/>
    </source>
</evidence>
<organism evidence="15 16">
    <name type="scientific">Trichuris suis</name>
    <name type="common">pig whipworm</name>
    <dbReference type="NCBI Taxonomy" id="68888"/>
    <lineage>
        <taxon>Eukaryota</taxon>
        <taxon>Metazoa</taxon>
        <taxon>Ecdysozoa</taxon>
        <taxon>Nematoda</taxon>
        <taxon>Enoplea</taxon>
        <taxon>Dorylaimia</taxon>
        <taxon>Trichinellida</taxon>
        <taxon>Trichuridae</taxon>
        <taxon>Trichuris</taxon>
    </lineage>
</organism>
<evidence type="ECO:0000256" key="10">
    <source>
        <dbReference type="ARBA" id="ARBA00023128"/>
    </source>
</evidence>
<evidence type="ECO:0000256" key="9">
    <source>
        <dbReference type="ARBA" id="ARBA00022989"/>
    </source>
</evidence>
<keyword evidence="6 14" id="KW-0812">Transmembrane</keyword>
<reference evidence="15 16" key="1">
    <citation type="journal article" date="2014" name="Nat. Genet.">
        <title>Genome and transcriptome of the porcine whipworm Trichuris suis.</title>
        <authorList>
            <person name="Jex A.R."/>
            <person name="Nejsum P."/>
            <person name="Schwarz E.M."/>
            <person name="Hu L."/>
            <person name="Young N.D."/>
            <person name="Hall R.S."/>
            <person name="Korhonen P.K."/>
            <person name="Liao S."/>
            <person name="Thamsborg S."/>
            <person name="Xia J."/>
            <person name="Xu P."/>
            <person name="Wang S."/>
            <person name="Scheerlinck J.P."/>
            <person name="Hofmann A."/>
            <person name="Sternberg P.W."/>
            <person name="Wang J."/>
            <person name="Gasser R.B."/>
        </authorList>
    </citation>
    <scope>NUCLEOTIDE SEQUENCE [LARGE SCALE GENOMIC DNA]</scope>
    <source>
        <strain evidence="15">DCEP-RM93M</strain>
    </source>
</reference>
<keyword evidence="7 14" id="KW-0999">Mitochondrion inner membrane</keyword>
<keyword evidence="5 14" id="KW-0679">Respiratory chain</keyword>
<proteinExistence type="inferred from homology"/>
<comment type="subcellular location">
    <subcellularLocation>
        <location evidence="1 14">Mitochondrion inner membrane</location>
        <topology evidence="1 14">Single-pass membrane protein</topology>
        <orientation evidence="1 14">Matrix side</orientation>
    </subcellularLocation>
</comment>
<keyword evidence="11 14" id="KW-0472">Membrane</keyword>
<dbReference type="PANTHER" id="PTHR12966">
    <property type="entry name" value="NADH DEHYDROGENASE UBIQUINONE 1 ALPHA SUBCOMPLEX SUBUNIT 13"/>
    <property type="match status" value="1"/>
</dbReference>
<dbReference type="GO" id="GO:0045271">
    <property type="term" value="C:respiratory chain complex I"/>
    <property type="evidence" value="ECO:0007669"/>
    <property type="project" value="UniProtKB-UniRule"/>
</dbReference>
<evidence type="ECO:0000256" key="4">
    <source>
        <dbReference type="ARBA" id="ARBA00022448"/>
    </source>
</evidence>
<evidence type="ECO:0000256" key="6">
    <source>
        <dbReference type="ARBA" id="ARBA00022692"/>
    </source>
</evidence>
<dbReference type="GO" id="GO:0005743">
    <property type="term" value="C:mitochondrial inner membrane"/>
    <property type="evidence" value="ECO:0007669"/>
    <property type="project" value="UniProtKB-SubCell"/>
</dbReference>
<protein>
    <recommendedName>
        <fullName evidence="3 14">NADH dehydrogenase [ubiquinone] 1 alpha subcomplex subunit 13</fullName>
    </recommendedName>
</protein>
<dbReference type="AlphaFoldDB" id="A0A085LST4"/>
<dbReference type="EMBL" id="KL363306">
    <property type="protein sequence ID" value="KFD48030.1"/>
    <property type="molecule type" value="Genomic_DNA"/>
</dbReference>
<sequence length="177" mass="21580">MDRLLRGKYENYQDLPPIGGYARIYFARTFPKIGIPWWKFVIYGTSMMTVGLLGYKGSQRYSRMIRLEDNDVFIALQPFMMAERDRMWLKQLRHARDLENEVMQNVPGWKTGTWYGEPIYFTLPKDKWWDPIDMELQTHARMRHIKQRKRWSEHDEYAGPHWWDKYLPKSLLDDWVK</sequence>
<comment type="function">
    <text evidence="14">Complex I functions in the transfer of electrons from NADH to the respiratory chain. Accessory subunit of the mitochondrial membrane respiratory chain NADH dehydrogenase (Complex I), that is believed not to be involved in catalysis.</text>
</comment>